<name>A0A0L9V711_PHAAN</name>
<sequence>MNNNNWRRASVPDSQEQQRHTGKHLHRNILAPTVGPSAIPQKPREEPRPRRIPSSDKATPTRWSCRIIARILPRLTSWAAHPSDRASRPCCDDKRSTTRPSGLTYCRFFVLKYSNVRPLGSTSVRSFDQTDARLLSLPDVWQLGLNRSATRLNDVRTLGLNRSTIRLIDVRQLGLDRSAFLIDVRSLALGHAWSHNTQSFGHSVSPPFGNFQHQASSSRPQ</sequence>
<dbReference type="Gramene" id="KOM50773">
    <property type="protein sequence ID" value="KOM50773"/>
    <property type="gene ID" value="LR48_Vigan08g160000"/>
</dbReference>
<protein>
    <submittedName>
        <fullName evidence="2">Uncharacterized protein</fullName>
    </submittedName>
</protein>
<gene>
    <name evidence="2" type="ORF">LR48_Vigan08g160000</name>
</gene>
<accession>A0A0L9V711</accession>
<evidence type="ECO:0000313" key="2">
    <source>
        <dbReference type="EMBL" id="KOM50773.1"/>
    </source>
</evidence>
<evidence type="ECO:0000256" key="1">
    <source>
        <dbReference type="SAM" id="MobiDB-lite"/>
    </source>
</evidence>
<evidence type="ECO:0000313" key="3">
    <source>
        <dbReference type="Proteomes" id="UP000053144"/>
    </source>
</evidence>
<dbReference type="EMBL" id="CM003378">
    <property type="protein sequence ID" value="KOM50773.1"/>
    <property type="molecule type" value="Genomic_DNA"/>
</dbReference>
<organism evidence="2 3">
    <name type="scientific">Phaseolus angularis</name>
    <name type="common">Azuki bean</name>
    <name type="synonym">Vigna angularis</name>
    <dbReference type="NCBI Taxonomy" id="3914"/>
    <lineage>
        <taxon>Eukaryota</taxon>
        <taxon>Viridiplantae</taxon>
        <taxon>Streptophyta</taxon>
        <taxon>Embryophyta</taxon>
        <taxon>Tracheophyta</taxon>
        <taxon>Spermatophyta</taxon>
        <taxon>Magnoliopsida</taxon>
        <taxon>eudicotyledons</taxon>
        <taxon>Gunneridae</taxon>
        <taxon>Pentapetalae</taxon>
        <taxon>rosids</taxon>
        <taxon>fabids</taxon>
        <taxon>Fabales</taxon>
        <taxon>Fabaceae</taxon>
        <taxon>Papilionoideae</taxon>
        <taxon>50 kb inversion clade</taxon>
        <taxon>NPAAA clade</taxon>
        <taxon>indigoferoid/millettioid clade</taxon>
        <taxon>Phaseoleae</taxon>
        <taxon>Vigna</taxon>
    </lineage>
</organism>
<feature type="compositionally biased region" description="Polar residues" evidence="1">
    <location>
        <begin position="1"/>
        <end position="15"/>
    </location>
</feature>
<feature type="region of interest" description="Disordered" evidence="1">
    <location>
        <begin position="1"/>
        <end position="60"/>
    </location>
</feature>
<dbReference type="AlphaFoldDB" id="A0A0L9V711"/>
<reference evidence="3" key="1">
    <citation type="journal article" date="2015" name="Proc. Natl. Acad. Sci. U.S.A.">
        <title>Genome sequencing of adzuki bean (Vigna angularis) provides insight into high starch and low fat accumulation and domestication.</title>
        <authorList>
            <person name="Yang K."/>
            <person name="Tian Z."/>
            <person name="Chen C."/>
            <person name="Luo L."/>
            <person name="Zhao B."/>
            <person name="Wang Z."/>
            <person name="Yu L."/>
            <person name="Li Y."/>
            <person name="Sun Y."/>
            <person name="Li W."/>
            <person name="Chen Y."/>
            <person name="Li Y."/>
            <person name="Zhang Y."/>
            <person name="Ai D."/>
            <person name="Zhao J."/>
            <person name="Shang C."/>
            <person name="Ma Y."/>
            <person name="Wu B."/>
            <person name="Wang M."/>
            <person name="Gao L."/>
            <person name="Sun D."/>
            <person name="Zhang P."/>
            <person name="Guo F."/>
            <person name="Wang W."/>
            <person name="Li Y."/>
            <person name="Wang J."/>
            <person name="Varshney R.K."/>
            <person name="Wang J."/>
            <person name="Ling H.Q."/>
            <person name="Wan P."/>
        </authorList>
    </citation>
    <scope>NUCLEOTIDE SEQUENCE</scope>
    <source>
        <strain evidence="3">cv. Jingnong 6</strain>
    </source>
</reference>
<proteinExistence type="predicted"/>
<dbReference type="Proteomes" id="UP000053144">
    <property type="component" value="Chromosome 8"/>
</dbReference>